<evidence type="ECO:0000313" key="1">
    <source>
        <dbReference type="EMBL" id="CAD7449832.1"/>
    </source>
</evidence>
<dbReference type="EMBL" id="OD572649">
    <property type="protein sequence ID" value="CAD7449832.1"/>
    <property type="molecule type" value="Genomic_DNA"/>
</dbReference>
<proteinExistence type="predicted"/>
<name>A0A7R9FBX7_9NEOP</name>
<gene>
    <name evidence="1" type="ORF">TBIB3V08_LOCUS12105</name>
</gene>
<sequence length="76" mass="8908">MEEDDDFYDDVFEDTISLRSNPQRGNRYISLSQVTIYHSAEDFHLSDDKMATAEDASLVEKYQEDSYSRNDFRKVG</sequence>
<accession>A0A7R9FBX7</accession>
<organism evidence="1">
    <name type="scientific">Timema bartmani</name>
    <dbReference type="NCBI Taxonomy" id="61472"/>
    <lineage>
        <taxon>Eukaryota</taxon>
        <taxon>Metazoa</taxon>
        <taxon>Ecdysozoa</taxon>
        <taxon>Arthropoda</taxon>
        <taxon>Hexapoda</taxon>
        <taxon>Insecta</taxon>
        <taxon>Pterygota</taxon>
        <taxon>Neoptera</taxon>
        <taxon>Polyneoptera</taxon>
        <taxon>Phasmatodea</taxon>
        <taxon>Timematodea</taxon>
        <taxon>Timematoidea</taxon>
        <taxon>Timematidae</taxon>
        <taxon>Timema</taxon>
    </lineage>
</organism>
<protein>
    <submittedName>
        <fullName evidence="1">Uncharacterized protein</fullName>
    </submittedName>
</protein>
<dbReference type="AlphaFoldDB" id="A0A7R9FBX7"/>
<reference evidence="1" key="1">
    <citation type="submission" date="2020-11" db="EMBL/GenBank/DDBJ databases">
        <authorList>
            <person name="Tran Van P."/>
        </authorList>
    </citation>
    <scope>NUCLEOTIDE SEQUENCE</scope>
</reference>